<dbReference type="PANTHER" id="PTHR32440:SF0">
    <property type="entry name" value="PHOSPHATASE DCR2-RELATED"/>
    <property type="match status" value="1"/>
</dbReference>
<dbReference type="SUPFAM" id="SSF56300">
    <property type="entry name" value="Metallo-dependent phosphatases"/>
    <property type="match status" value="1"/>
</dbReference>
<dbReference type="Pfam" id="PF00149">
    <property type="entry name" value="Metallophos"/>
    <property type="match status" value="1"/>
</dbReference>
<dbReference type="PANTHER" id="PTHR32440">
    <property type="entry name" value="PHOSPHATASE DCR2-RELATED-RELATED"/>
    <property type="match status" value="1"/>
</dbReference>
<dbReference type="Proteomes" id="UP000553776">
    <property type="component" value="Unassembled WGS sequence"/>
</dbReference>
<evidence type="ECO:0000259" key="1">
    <source>
        <dbReference type="Pfam" id="PF00149"/>
    </source>
</evidence>
<gene>
    <name evidence="2" type="ORF">H7B90_17545</name>
</gene>
<sequence length="312" mass="34937">MAEDLKLREDGTFKIVQFTDLHWQNGEKADQSTRECMERVLQAEKPDLVALTGDLIFGAKCKDPRQSLREAVRPLEEAGIPWAAVFGNHDDEGSLKRRELMDALRGGHPHCLSEPGPADVDGVGNFVRAVADSEGRAAFALFFLDSGGYSPIPSIPGYDWIRRSQIGWYRSEARRLELANGGAPVPSLLFFHIPIPEYEQAWRTVTCYGHRHERVSSPNLNSGLFAELLEAGGVLGTFCGHDHVNDYWGELAGIRLCYGRATGYQTYGRKSYPKGARVIELKRGERGFATWIRLANGVVLDRPRAHRPSRWF</sequence>
<protein>
    <submittedName>
        <fullName evidence="2">Metallophosphoesterase family protein</fullName>
    </submittedName>
</protein>
<organism evidence="2 3">
    <name type="scientific">Cohnella xylanilytica</name>
    <dbReference type="NCBI Taxonomy" id="557555"/>
    <lineage>
        <taxon>Bacteria</taxon>
        <taxon>Bacillati</taxon>
        <taxon>Bacillota</taxon>
        <taxon>Bacilli</taxon>
        <taxon>Bacillales</taxon>
        <taxon>Paenibacillaceae</taxon>
        <taxon>Cohnella</taxon>
    </lineage>
</organism>
<dbReference type="AlphaFoldDB" id="A0A841U567"/>
<feature type="domain" description="Calcineurin-like phosphoesterase" evidence="1">
    <location>
        <begin position="13"/>
        <end position="244"/>
    </location>
</feature>
<dbReference type="GO" id="GO:0016788">
    <property type="term" value="F:hydrolase activity, acting on ester bonds"/>
    <property type="evidence" value="ECO:0007669"/>
    <property type="project" value="TreeGrafter"/>
</dbReference>
<dbReference type="InterPro" id="IPR011230">
    <property type="entry name" value="PAP14/16/28/29"/>
</dbReference>
<dbReference type="RefSeq" id="WP_185137189.1">
    <property type="nucleotide sequence ID" value="NZ_JACJVR010000068.1"/>
</dbReference>
<reference evidence="2 3" key="1">
    <citation type="submission" date="2020-08" db="EMBL/GenBank/DDBJ databases">
        <title>Cohnella phylogeny.</title>
        <authorList>
            <person name="Dunlap C."/>
        </authorList>
    </citation>
    <scope>NUCLEOTIDE SEQUENCE [LARGE SCALE GENOMIC DNA]</scope>
    <source>
        <strain evidence="2 3">DSM 25239</strain>
    </source>
</reference>
<comment type="caution">
    <text evidence="2">The sequence shown here is derived from an EMBL/GenBank/DDBJ whole genome shotgun (WGS) entry which is preliminary data.</text>
</comment>
<dbReference type="InterPro" id="IPR029052">
    <property type="entry name" value="Metallo-depent_PP-like"/>
</dbReference>
<name>A0A841U567_9BACL</name>
<evidence type="ECO:0000313" key="3">
    <source>
        <dbReference type="Proteomes" id="UP000553776"/>
    </source>
</evidence>
<dbReference type="EMBL" id="JACJVR010000068">
    <property type="protein sequence ID" value="MBB6693211.1"/>
    <property type="molecule type" value="Genomic_DNA"/>
</dbReference>
<evidence type="ECO:0000313" key="2">
    <source>
        <dbReference type="EMBL" id="MBB6693211.1"/>
    </source>
</evidence>
<accession>A0A841U567</accession>
<keyword evidence="3" id="KW-1185">Reference proteome</keyword>
<proteinExistence type="predicted"/>
<dbReference type="CDD" id="cd07383">
    <property type="entry name" value="MPP_Dcr2"/>
    <property type="match status" value="1"/>
</dbReference>
<dbReference type="GO" id="GO:0005737">
    <property type="term" value="C:cytoplasm"/>
    <property type="evidence" value="ECO:0007669"/>
    <property type="project" value="TreeGrafter"/>
</dbReference>
<dbReference type="PIRSF" id="PIRSF030250">
    <property type="entry name" value="Ptase_At2g46880"/>
    <property type="match status" value="1"/>
</dbReference>
<dbReference type="Gene3D" id="3.60.21.10">
    <property type="match status" value="1"/>
</dbReference>
<dbReference type="InterPro" id="IPR004843">
    <property type="entry name" value="Calcineurin-like_PHP"/>
</dbReference>